<dbReference type="Proteomes" id="UP000198878">
    <property type="component" value="Unassembled WGS sequence"/>
</dbReference>
<evidence type="ECO:0008006" key="3">
    <source>
        <dbReference type="Google" id="ProtNLM"/>
    </source>
</evidence>
<evidence type="ECO:0000313" key="2">
    <source>
        <dbReference type="Proteomes" id="UP000198878"/>
    </source>
</evidence>
<dbReference type="STRING" id="218821.SAMN05421837_114134"/>
<dbReference type="AlphaFoldDB" id="A0A1H5RHN0"/>
<name>A0A1H5RHN0_9PSEU</name>
<organism evidence="1 2">
    <name type="scientific">Amycolatopsis pretoriensis</name>
    <dbReference type="NCBI Taxonomy" id="218821"/>
    <lineage>
        <taxon>Bacteria</taxon>
        <taxon>Bacillati</taxon>
        <taxon>Actinomycetota</taxon>
        <taxon>Actinomycetes</taxon>
        <taxon>Pseudonocardiales</taxon>
        <taxon>Pseudonocardiaceae</taxon>
        <taxon>Amycolatopsis</taxon>
    </lineage>
</organism>
<reference evidence="2" key="1">
    <citation type="submission" date="2016-10" db="EMBL/GenBank/DDBJ databases">
        <authorList>
            <person name="Varghese N."/>
            <person name="Submissions S."/>
        </authorList>
    </citation>
    <scope>NUCLEOTIDE SEQUENCE [LARGE SCALE GENOMIC DNA]</scope>
    <source>
        <strain evidence="2">DSM 44654</strain>
    </source>
</reference>
<keyword evidence="2" id="KW-1185">Reference proteome</keyword>
<protein>
    <recommendedName>
        <fullName evidence="3">DUF4288 domain-containing protein</fullName>
    </recommendedName>
</protein>
<accession>A0A1H5RHN0</accession>
<dbReference type="OrthoDB" id="3296292at2"/>
<proteinExistence type="predicted"/>
<sequence>MTEWFGVRCVFRWTEAAEPSYEERVTVWHAVDVDSALALAEAEAREYAKEMGAAYVGLAQAYATGNGELLSGSEVFSLLRDSALPPEEYVDRFFDTGDEHQGTA</sequence>
<dbReference type="RefSeq" id="WP_086677938.1">
    <property type="nucleotide sequence ID" value="NZ_FNUJ01000014.1"/>
</dbReference>
<dbReference type="EMBL" id="FNUJ01000014">
    <property type="protein sequence ID" value="SEF37574.1"/>
    <property type="molecule type" value="Genomic_DNA"/>
</dbReference>
<gene>
    <name evidence="1" type="ORF">SAMN05421837_114134</name>
</gene>
<evidence type="ECO:0000313" key="1">
    <source>
        <dbReference type="EMBL" id="SEF37574.1"/>
    </source>
</evidence>